<evidence type="ECO:0000259" key="4">
    <source>
        <dbReference type="PROSITE" id="PS50053"/>
    </source>
</evidence>
<dbReference type="PROSITE" id="PS50030">
    <property type="entry name" value="UBA"/>
    <property type="match status" value="2"/>
</dbReference>
<dbReference type="PANTHER" id="PTHR10621">
    <property type="entry name" value="UV EXCISION REPAIR PROTEIN RAD23"/>
    <property type="match status" value="1"/>
</dbReference>
<dbReference type="CDD" id="cd14427">
    <property type="entry name" value="UBA2_HR23A"/>
    <property type="match status" value="1"/>
</dbReference>
<evidence type="ECO:0000256" key="2">
    <source>
        <dbReference type="SAM" id="MobiDB-lite"/>
    </source>
</evidence>
<dbReference type="InterPro" id="IPR004806">
    <property type="entry name" value="Rad23"/>
</dbReference>
<comment type="similarity">
    <text evidence="1">Belongs to the RAD23 family.</text>
</comment>
<dbReference type="CDD" id="cd14291">
    <property type="entry name" value="UBA1_NUB1_like"/>
    <property type="match status" value="1"/>
</dbReference>
<keyword evidence="6" id="KW-1185">Reference proteome</keyword>
<evidence type="ECO:0000256" key="1">
    <source>
        <dbReference type="RuleBase" id="RU367049"/>
    </source>
</evidence>
<dbReference type="SMART" id="SM00165">
    <property type="entry name" value="UBA"/>
    <property type="match status" value="2"/>
</dbReference>
<protein>
    <recommendedName>
        <fullName evidence="1">UV excision repair protein RAD23</fullName>
    </recommendedName>
</protein>
<sequence length="352" mass="38380">MKITIKTLKQEAFHIEVDVEKDTVRTLKEKFFQESKQDYPVERQRLIYLGKIMEDEQPLSHYNLDDKKFVVVMNKKPTTAPAEPAAAASSASASTTSATADKTSTAKSEGAPAASASSSTATAKAAEEKPKEAEEKPKEDKKPEEPPQDDIQIKIQRITEMGYSLEEARIALEICDNNPDRAVEYLLSEIATSSMGGGGGGGGGGNGGGSAALSGGATQESRLAFLREHPTFLEMKRLLQEDPSLLPHLLQKIQSSNPDLMRIISENQVEFLTLINEGTEEPSDARMGVPRELETTAAAMVDSLTQSDMDAIDRLKALGFPEHLVIQAYIACERNEYQAADFLVSQTLDDDE</sequence>
<dbReference type="Proteomes" id="UP000069940">
    <property type="component" value="Unassembled WGS sequence"/>
</dbReference>
<dbReference type="InterPro" id="IPR029071">
    <property type="entry name" value="Ubiquitin-like_domsf"/>
</dbReference>
<keyword evidence="1" id="KW-0234">DNA repair</keyword>
<dbReference type="SUPFAM" id="SSF46934">
    <property type="entry name" value="UBA-like"/>
    <property type="match status" value="2"/>
</dbReference>
<dbReference type="EnsemblMetazoa" id="AALFPA23_006918.R9114">
    <property type="protein sequence ID" value="AALFPA23_006918.P9114"/>
    <property type="gene ID" value="AALFPA23_006918"/>
</dbReference>
<dbReference type="PANTHER" id="PTHR10621:SF0">
    <property type="entry name" value="UV EXCISION REPAIR PROTEIN RAD23"/>
    <property type="match status" value="1"/>
</dbReference>
<feature type="region of interest" description="Disordered" evidence="2">
    <location>
        <begin position="79"/>
        <end position="153"/>
    </location>
</feature>
<evidence type="ECO:0000259" key="3">
    <source>
        <dbReference type="PROSITE" id="PS50030"/>
    </source>
</evidence>
<dbReference type="PROSITE" id="PS50053">
    <property type="entry name" value="UBIQUITIN_2"/>
    <property type="match status" value="1"/>
</dbReference>
<dbReference type="SUPFAM" id="SSF54236">
    <property type="entry name" value="Ubiquitin-like"/>
    <property type="match status" value="1"/>
</dbReference>
<dbReference type="Pfam" id="PF09280">
    <property type="entry name" value="XPC-binding"/>
    <property type="match status" value="1"/>
</dbReference>
<dbReference type="InterPro" id="IPR000626">
    <property type="entry name" value="Ubiquitin-like_dom"/>
</dbReference>
<accession>A0ABM1Y917</accession>
<feature type="compositionally biased region" description="Low complexity" evidence="2">
    <location>
        <begin position="79"/>
        <end position="124"/>
    </location>
</feature>
<dbReference type="InterPro" id="IPR036353">
    <property type="entry name" value="XPC-bd_sf"/>
</dbReference>
<name>A0ABM1Y917_AEDAL</name>
<comment type="subcellular location">
    <subcellularLocation>
        <location evidence="1">Nucleus</location>
    </subcellularLocation>
    <subcellularLocation>
        <location evidence="1">Cytoplasm</location>
    </subcellularLocation>
</comment>
<dbReference type="CDD" id="cd01805">
    <property type="entry name" value="Ubl_Rad23"/>
    <property type="match status" value="1"/>
</dbReference>
<keyword evidence="1" id="KW-0227">DNA damage</keyword>
<proteinExistence type="inferred from homology"/>
<reference evidence="5" key="2">
    <citation type="submission" date="2025-05" db="UniProtKB">
        <authorList>
            <consortium name="EnsemblMetazoa"/>
        </authorList>
    </citation>
    <scope>IDENTIFICATION</scope>
    <source>
        <strain evidence="5">Foshan</strain>
    </source>
</reference>
<dbReference type="GeneID" id="115256393"/>
<dbReference type="PRINTS" id="PR01839">
    <property type="entry name" value="RAD23PROTEIN"/>
</dbReference>
<evidence type="ECO:0000313" key="5">
    <source>
        <dbReference type="EnsemblMetazoa" id="AALFPA23_006918.P9114"/>
    </source>
</evidence>
<dbReference type="Pfam" id="PF00240">
    <property type="entry name" value="ubiquitin"/>
    <property type="match status" value="1"/>
</dbReference>
<dbReference type="InterPro" id="IPR009060">
    <property type="entry name" value="UBA-like_sf"/>
</dbReference>
<dbReference type="Gene3D" id="1.10.10.540">
    <property type="entry name" value="XPC-binding domain"/>
    <property type="match status" value="1"/>
</dbReference>
<feature type="domain" description="UBA" evidence="3">
    <location>
        <begin position="306"/>
        <end position="346"/>
    </location>
</feature>
<dbReference type="Gene3D" id="3.10.20.90">
    <property type="entry name" value="Phosphatidylinositol 3-kinase Catalytic Subunit, Chain A, domain 1"/>
    <property type="match status" value="1"/>
</dbReference>
<dbReference type="SUPFAM" id="SSF101238">
    <property type="entry name" value="XPC-binding domain"/>
    <property type="match status" value="1"/>
</dbReference>
<organism evidence="5 6">
    <name type="scientific">Aedes albopictus</name>
    <name type="common">Asian tiger mosquito</name>
    <name type="synonym">Stegomyia albopicta</name>
    <dbReference type="NCBI Taxonomy" id="7160"/>
    <lineage>
        <taxon>Eukaryota</taxon>
        <taxon>Metazoa</taxon>
        <taxon>Ecdysozoa</taxon>
        <taxon>Arthropoda</taxon>
        <taxon>Hexapoda</taxon>
        <taxon>Insecta</taxon>
        <taxon>Pterygota</taxon>
        <taxon>Neoptera</taxon>
        <taxon>Endopterygota</taxon>
        <taxon>Diptera</taxon>
        <taxon>Nematocera</taxon>
        <taxon>Culicoidea</taxon>
        <taxon>Culicidae</taxon>
        <taxon>Culicinae</taxon>
        <taxon>Aedini</taxon>
        <taxon>Aedes</taxon>
        <taxon>Stegomyia</taxon>
    </lineage>
</organism>
<dbReference type="SMART" id="SM00213">
    <property type="entry name" value="UBQ"/>
    <property type="match status" value="1"/>
</dbReference>
<feature type="domain" description="UBA" evidence="3">
    <location>
        <begin position="147"/>
        <end position="189"/>
    </location>
</feature>
<dbReference type="InterPro" id="IPR015940">
    <property type="entry name" value="UBA"/>
</dbReference>
<keyword evidence="1" id="KW-0539">Nucleus</keyword>
<dbReference type="Gene3D" id="1.10.8.10">
    <property type="entry name" value="DNA helicase RuvA subunit, C-terminal domain"/>
    <property type="match status" value="2"/>
</dbReference>
<feature type="compositionally biased region" description="Basic and acidic residues" evidence="2">
    <location>
        <begin position="125"/>
        <end position="145"/>
    </location>
</feature>
<dbReference type="InterPro" id="IPR015360">
    <property type="entry name" value="XPC-bd"/>
</dbReference>
<evidence type="ECO:0000313" key="6">
    <source>
        <dbReference type="Proteomes" id="UP000069940"/>
    </source>
</evidence>
<feature type="domain" description="Ubiquitin-like" evidence="4">
    <location>
        <begin position="1"/>
        <end position="79"/>
    </location>
</feature>
<comment type="function">
    <text evidence="1">Multiubiquitin chain receptor involved in modulation of proteasomal degradation. Involved in nucleotide excision repair.</text>
</comment>
<dbReference type="Pfam" id="PF00627">
    <property type="entry name" value="UBA"/>
    <property type="match status" value="2"/>
</dbReference>
<reference evidence="6" key="1">
    <citation type="journal article" date="2015" name="Proc. Natl. Acad. Sci. U.S.A.">
        <title>Genome sequence of the Asian Tiger mosquito, Aedes albopictus, reveals insights into its biology, genetics, and evolution.</title>
        <authorList>
            <person name="Chen X.G."/>
            <person name="Jiang X."/>
            <person name="Gu J."/>
            <person name="Xu M."/>
            <person name="Wu Y."/>
            <person name="Deng Y."/>
            <person name="Zhang C."/>
            <person name="Bonizzoni M."/>
            <person name="Dermauw W."/>
            <person name="Vontas J."/>
            <person name="Armbruster P."/>
            <person name="Huang X."/>
            <person name="Yang Y."/>
            <person name="Zhang H."/>
            <person name="He W."/>
            <person name="Peng H."/>
            <person name="Liu Y."/>
            <person name="Wu K."/>
            <person name="Chen J."/>
            <person name="Lirakis M."/>
            <person name="Topalis P."/>
            <person name="Van Leeuwen T."/>
            <person name="Hall A.B."/>
            <person name="Jiang X."/>
            <person name="Thorpe C."/>
            <person name="Mueller R.L."/>
            <person name="Sun C."/>
            <person name="Waterhouse R.M."/>
            <person name="Yan G."/>
            <person name="Tu Z.J."/>
            <person name="Fang X."/>
            <person name="James A.A."/>
        </authorList>
    </citation>
    <scope>NUCLEOTIDE SEQUENCE [LARGE SCALE GENOMIC DNA]</scope>
    <source>
        <strain evidence="6">Foshan</strain>
    </source>
</reference>
<dbReference type="RefSeq" id="XP_029710677.2">
    <property type="nucleotide sequence ID" value="XM_029854817.2"/>
</dbReference>
<keyword evidence="1" id="KW-0963">Cytoplasm</keyword>